<proteinExistence type="predicted"/>
<dbReference type="KEGG" id="ccr:CC_1749"/>
<organism evidence="2 3">
    <name type="scientific">Caulobacter vibrioides (strain ATCC 19089 / CIP 103742 / CB 15)</name>
    <name type="common">Caulobacter crescentus</name>
    <dbReference type="NCBI Taxonomy" id="190650"/>
    <lineage>
        <taxon>Bacteria</taxon>
        <taxon>Pseudomonadati</taxon>
        <taxon>Pseudomonadota</taxon>
        <taxon>Alphaproteobacteria</taxon>
        <taxon>Caulobacterales</taxon>
        <taxon>Caulobacteraceae</taxon>
        <taxon>Caulobacter</taxon>
    </lineage>
</organism>
<name>Q9A7H4_CAUVC</name>
<dbReference type="AlphaFoldDB" id="Q9A7H4"/>
<dbReference type="PIR" id="A87466">
    <property type="entry name" value="A87466"/>
</dbReference>
<dbReference type="BioCyc" id="CAULO:CC1749-MONOMER"/>
<evidence type="ECO:0000313" key="2">
    <source>
        <dbReference type="EMBL" id="AAK23725.1"/>
    </source>
</evidence>
<reference evidence="2 3" key="1">
    <citation type="journal article" date="2001" name="Proc. Natl. Acad. Sci. U.S.A.">
        <title>Complete genome sequence of Caulobacter crescentus.</title>
        <authorList>
            <person name="Nierman W.C."/>
            <person name="Feldblyum T.V."/>
            <person name="Laub M.T."/>
            <person name="Paulsen I.T."/>
            <person name="Nelson K.E."/>
            <person name="Eisen J.A."/>
            <person name="Heidelberg J.F."/>
            <person name="Alley M.R."/>
            <person name="Ohta N."/>
            <person name="Maddock J.R."/>
            <person name="Potocka I."/>
            <person name="Nelson W.C."/>
            <person name="Newton A."/>
            <person name="Stephens C."/>
            <person name="Phadke N.D."/>
            <person name="Ely B."/>
            <person name="DeBoy R.T."/>
            <person name="Dodson R.J."/>
            <person name="Durkin A.S."/>
            <person name="Gwinn M.L."/>
            <person name="Haft D.H."/>
            <person name="Kolonay J.F."/>
            <person name="Smit J."/>
            <person name="Craven M.B."/>
            <person name="Khouri H."/>
            <person name="Shetty J."/>
            <person name="Berry K."/>
            <person name="Utterback T."/>
            <person name="Tran K."/>
            <person name="Wolf A."/>
            <person name="Vamathevan J."/>
            <person name="Ermolaeva M."/>
            <person name="White O."/>
            <person name="Salzberg S.L."/>
            <person name="Venter J.C."/>
            <person name="Shapiro L."/>
            <person name="Fraser C.M."/>
        </authorList>
    </citation>
    <scope>NUCLEOTIDE SEQUENCE [LARGE SCALE GENOMIC DNA]</scope>
    <source>
        <strain evidence="3">ATCC 19089 / CB15</strain>
    </source>
</reference>
<evidence type="ECO:0000256" key="1">
    <source>
        <dbReference type="SAM" id="MobiDB-lite"/>
    </source>
</evidence>
<dbReference type="EMBL" id="AE005673">
    <property type="protein sequence ID" value="AAK23725.1"/>
    <property type="molecule type" value="Genomic_DNA"/>
</dbReference>
<dbReference type="Proteomes" id="UP000001816">
    <property type="component" value="Chromosome"/>
</dbReference>
<protein>
    <submittedName>
        <fullName evidence="2">Uncharacterized protein</fullName>
    </submittedName>
</protein>
<evidence type="ECO:0000313" key="3">
    <source>
        <dbReference type="Proteomes" id="UP000001816"/>
    </source>
</evidence>
<keyword evidence="3" id="KW-1185">Reference proteome</keyword>
<feature type="compositionally biased region" description="Low complexity" evidence="1">
    <location>
        <begin position="45"/>
        <end position="60"/>
    </location>
</feature>
<gene>
    <name evidence="2" type="ordered locus">CC_1749</name>
</gene>
<dbReference type="EnsemblBacteria" id="AAK23725">
    <property type="protein sequence ID" value="AAK23725"/>
    <property type="gene ID" value="CC_1749"/>
</dbReference>
<sequence length="148" mass="15382">MGRSEDTVRSSIQQADIAKVGEGGSGPILPLAGEVSAKPTEGEEAGSAALPPPAFGLLPLWGGGFSNVRPGSEAGSSLSPETRPPRRMPGPRSNPPRLIRKARSEGASSPAVPAESGPRHSPGRSGFYRTASFEARLRLAPQDEETRC</sequence>
<accession>Q9A7H4</accession>
<dbReference type="HOGENOM" id="CLU_1755556_0_0_5"/>
<feature type="region of interest" description="Disordered" evidence="1">
    <location>
        <begin position="1"/>
        <end position="129"/>
    </location>
</feature>